<organism evidence="1 2">
    <name type="scientific">Patiria miniata</name>
    <name type="common">Bat star</name>
    <name type="synonym">Asterina miniata</name>
    <dbReference type="NCBI Taxonomy" id="46514"/>
    <lineage>
        <taxon>Eukaryota</taxon>
        <taxon>Metazoa</taxon>
        <taxon>Echinodermata</taxon>
        <taxon>Eleutherozoa</taxon>
        <taxon>Asterozoa</taxon>
        <taxon>Asteroidea</taxon>
        <taxon>Valvatacea</taxon>
        <taxon>Valvatida</taxon>
        <taxon>Asterinidae</taxon>
        <taxon>Patiria</taxon>
    </lineage>
</organism>
<evidence type="ECO:0000313" key="1">
    <source>
        <dbReference type="EnsemblMetazoa" id="XP_038052349.1"/>
    </source>
</evidence>
<sequence length="379" mass="42661">MNFAVPPRSVPIESIIQSTEPALRHLTKTAANDVRIKMNEVLRKARPAKPNLTKTERFAVIDLRRDNSIHILTADKGNATVVMDREDYSNMVKDILSSGSYRPLPKNSIPAIEKRVASQLLLLHRADALSTSSTDDSDPPVGSVPGSLLFSVARQFLRANGWDLHRISFIPIFMEEFESSSLLTVDLRPSLWLRYVDETFVVWPHGPDTLQDFLQYINKQHTSISFTMEQEQHGTIPFLDVKISRNPDGTLGHSVYMKPTHTDRYLYQRSFHHPQHQVIGQPHPSPASHHLQRILRQAGVKVYHSSGNKLQGSLHTHKDNQDSSSKAGVYRIPCECVKVYIGETDLMSPERCAGSTPISPDTILMCTNQIHEGSHVIQT</sequence>
<dbReference type="AlphaFoldDB" id="A0A913ZLY8"/>
<keyword evidence="2" id="KW-1185">Reference proteome</keyword>
<dbReference type="EnsemblMetazoa" id="XM_038196421.1">
    <property type="protein sequence ID" value="XP_038052349.1"/>
    <property type="gene ID" value="LOC119725058"/>
</dbReference>
<name>A0A913ZLY8_PATMI</name>
<dbReference type="PANTHER" id="PTHR21301">
    <property type="entry name" value="REVERSE TRANSCRIPTASE"/>
    <property type="match status" value="1"/>
</dbReference>
<dbReference type="Proteomes" id="UP000887568">
    <property type="component" value="Unplaced"/>
</dbReference>
<evidence type="ECO:0000313" key="2">
    <source>
        <dbReference type="Proteomes" id="UP000887568"/>
    </source>
</evidence>
<dbReference type="GeneID" id="119725058"/>
<dbReference type="RefSeq" id="XP_038052349.1">
    <property type="nucleotide sequence ID" value="XM_038196421.1"/>
</dbReference>
<accession>A0A913ZLY8</accession>
<protein>
    <submittedName>
        <fullName evidence="1">Uncharacterized protein</fullName>
    </submittedName>
</protein>
<dbReference type="OrthoDB" id="6782675at2759"/>
<reference evidence="1" key="1">
    <citation type="submission" date="2022-11" db="UniProtKB">
        <authorList>
            <consortium name="EnsemblMetazoa"/>
        </authorList>
    </citation>
    <scope>IDENTIFICATION</scope>
</reference>
<dbReference type="PANTHER" id="PTHR21301:SF11">
    <property type="entry name" value="GIY-YIG DOMAIN-CONTAINING PROTEIN"/>
    <property type="match status" value="1"/>
</dbReference>
<proteinExistence type="predicted"/>